<keyword evidence="2 5" id="KW-0812">Transmembrane</keyword>
<feature type="transmembrane region" description="Helical" evidence="5">
    <location>
        <begin position="20"/>
        <end position="39"/>
    </location>
</feature>
<dbReference type="PANTHER" id="PTHR23112:SF0">
    <property type="entry name" value="TRANSMEMBRANE PROTEIN 116"/>
    <property type="match status" value="1"/>
</dbReference>
<dbReference type="GO" id="GO:0005886">
    <property type="term" value="C:plasma membrane"/>
    <property type="evidence" value="ECO:0007669"/>
    <property type="project" value="TreeGrafter"/>
</dbReference>
<dbReference type="GO" id="GO:0007189">
    <property type="term" value="P:adenylate cyclase-activating G protein-coupled receptor signaling pathway"/>
    <property type="evidence" value="ECO:0007669"/>
    <property type="project" value="TreeGrafter"/>
</dbReference>
<sequence length="392" mass="43342">MPFTDEQLRAIAIAERVGGSASLLGCAFIVTTYCASNAFRKPVNRLIFYASFGNAFAAVASLMGRDGVIAGPHSALCLAQAFFIQYWMPTDSLWSFCMAVNIYLTFYRRYSGEDLKKLEKWYFLFCYGLPLILATTLSVIKTTERGRIYGPALIWCSITEPWQFLRLVCFYGPVWVVSIATFAIYATAGVRIYRQYKALKTAKYELPVNRALSVTQSVSFDVTATAAKGSGSSPAMLYSTSIESQHSRTRSGLDIQANNNNAMWSYLRYSFLFFMAMVATWLPSFVNRIYALINPSEPNFGLNLAGALVLSLQGVWNAIIYTSTALRIFKAQWASIVKSRSHRRSPTRVTGGGAADVSLEDVTFDTRSDVGSTSSLAIRPPLESSVVKSGDL</sequence>
<evidence type="ECO:0000256" key="1">
    <source>
        <dbReference type="ARBA" id="ARBA00004141"/>
    </source>
</evidence>
<organism evidence="7 8">
    <name type="scientific">Penicillium nordicum</name>
    <dbReference type="NCBI Taxonomy" id="229535"/>
    <lineage>
        <taxon>Eukaryota</taxon>
        <taxon>Fungi</taxon>
        <taxon>Dikarya</taxon>
        <taxon>Ascomycota</taxon>
        <taxon>Pezizomycotina</taxon>
        <taxon>Eurotiomycetes</taxon>
        <taxon>Eurotiomycetidae</taxon>
        <taxon>Eurotiales</taxon>
        <taxon>Aspergillaceae</taxon>
        <taxon>Penicillium</taxon>
    </lineage>
</organism>
<evidence type="ECO:0000256" key="2">
    <source>
        <dbReference type="ARBA" id="ARBA00022692"/>
    </source>
</evidence>
<feature type="transmembrane region" description="Helical" evidence="5">
    <location>
        <begin position="92"/>
        <end position="110"/>
    </location>
</feature>
<dbReference type="InterPro" id="IPR017981">
    <property type="entry name" value="GPCR_2-like_7TM"/>
</dbReference>
<dbReference type="GO" id="GO:0004930">
    <property type="term" value="F:G protein-coupled receptor activity"/>
    <property type="evidence" value="ECO:0007669"/>
    <property type="project" value="TreeGrafter"/>
</dbReference>
<feature type="transmembrane region" description="Helical" evidence="5">
    <location>
        <begin position="122"/>
        <end position="140"/>
    </location>
</feature>
<dbReference type="GO" id="GO:0007166">
    <property type="term" value="P:cell surface receptor signaling pathway"/>
    <property type="evidence" value="ECO:0007669"/>
    <property type="project" value="InterPro"/>
</dbReference>
<proteinExistence type="predicted"/>
<dbReference type="Gene3D" id="1.20.1070.10">
    <property type="entry name" value="Rhodopsin 7-helix transmembrane proteins"/>
    <property type="match status" value="1"/>
</dbReference>
<comment type="caution">
    <text evidence="7">The sequence shown here is derived from an EMBL/GenBank/DDBJ whole genome shotgun (WGS) entry which is preliminary data.</text>
</comment>
<name>A0A0M9WKG1_9EURO</name>
<feature type="domain" description="G-protein coupled receptors family 2 profile 2" evidence="6">
    <location>
        <begin position="11"/>
        <end position="325"/>
    </location>
</feature>
<dbReference type="SUPFAM" id="SSF81321">
    <property type="entry name" value="Family A G protein-coupled receptor-like"/>
    <property type="match status" value="1"/>
</dbReference>
<evidence type="ECO:0000256" key="5">
    <source>
        <dbReference type="SAM" id="Phobius"/>
    </source>
</evidence>
<evidence type="ECO:0000256" key="4">
    <source>
        <dbReference type="ARBA" id="ARBA00023136"/>
    </source>
</evidence>
<reference evidence="7 8" key="1">
    <citation type="submission" date="2015-08" db="EMBL/GenBank/DDBJ databases">
        <title>Genome sequencing of Penicillium nordicum.</title>
        <authorList>
            <person name="Nguyen H.D."/>
            <person name="Seifert K.A."/>
        </authorList>
    </citation>
    <scope>NUCLEOTIDE SEQUENCE [LARGE SCALE GENOMIC DNA]</scope>
    <source>
        <strain evidence="7 8">DAOMC 185683</strain>
    </source>
</reference>
<dbReference type="PANTHER" id="PTHR23112">
    <property type="entry name" value="G PROTEIN-COUPLED RECEPTOR 157-RELATED"/>
    <property type="match status" value="1"/>
</dbReference>
<protein>
    <recommendedName>
        <fullName evidence="6">G-protein coupled receptors family 2 profile 2 domain-containing protein</fullName>
    </recommendedName>
</protein>
<dbReference type="Proteomes" id="UP000037696">
    <property type="component" value="Unassembled WGS sequence"/>
</dbReference>
<evidence type="ECO:0000256" key="3">
    <source>
        <dbReference type="ARBA" id="ARBA00022989"/>
    </source>
</evidence>
<evidence type="ECO:0000313" key="7">
    <source>
        <dbReference type="EMBL" id="KOS48219.1"/>
    </source>
</evidence>
<dbReference type="AlphaFoldDB" id="A0A0M9WKG1"/>
<accession>A0A0M9WKG1</accession>
<keyword evidence="3 5" id="KW-1133">Transmembrane helix</keyword>
<feature type="transmembrane region" description="Helical" evidence="5">
    <location>
        <begin position="266"/>
        <end position="284"/>
    </location>
</feature>
<gene>
    <name evidence="7" type="ORF">ACN38_g808</name>
</gene>
<dbReference type="Pfam" id="PF05462">
    <property type="entry name" value="Dicty_CAR"/>
    <property type="match status" value="1"/>
</dbReference>
<dbReference type="OrthoDB" id="18453at2759"/>
<dbReference type="PROSITE" id="PS50261">
    <property type="entry name" value="G_PROTEIN_RECEP_F2_4"/>
    <property type="match status" value="1"/>
</dbReference>
<dbReference type="EMBL" id="LHQQ01000007">
    <property type="protein sequence ID" value="KOS48219.1"/>
    <property type="molecule type" value="Genomic_DNA"/>
</dbReference>
<feature type="transmembrane region" description="Helical" evidence="5">
    <location>
        <begin position="46"/>
        <end position="64"/>
    </location>
</feature>
<feature type="transmembrane region" description="Helical" evidence="5">
    <location>
        <begin position="170"/>
        <end position="193"/>
    </location>
</feature>
<comment type="subcellular location">
    <subcellularLocation>
        <location evidence="1">Membrane</location>
        <topology evidence="1">Multi-pass membrane protein</topology>
    </subcellularLocation>
</comment>
<feature type="transmembrane region" description="Helical" evidence="5">
    <location>
        <begin position="304"/>
        <end position="329"/>
    </location>
</feature>
<keyword evidence="8" id="KW-1185">Reference proteome</keyword>
<evidence type="ECO:0000313" key="8">
    <source>
        <dbReference type="Proteomes" id="UP000037696"/>
    </source>
</evidence>
<keyword evidence="4 5" id="KW-0472">Membrane</keyword>
<evidence type="ECO:0000259" key="6">
    <source>
        <dbReference type="PROSITE" id="PS50261"/>
    </source>
</evidence>